<organism evidence="1">
    <name type="scientific">Arundo donax</name>
    <name type="common">Giant reed</name>
    <name type="synonym">Donax arundinaceus</name>
    <dbReference type="NCBI Taxonomy" id="35708"/>
    <lineage>
        <taxon>Eukaryota</taxon>
        <taxon>Viridiplantae</taxon>
        <taxon>Streptophyta</taxon>
        <taxon>Embryophyta</taxon>
        <taxon>Tracheophyta</taxon>
        <taxon>Spermatophyta</taxon>
        <taxon>Magnoliopsida</taxon>
        <taxon>Liliopsida</taxon>
        <taxon>Poales</taxon>
        <taxon>Poaceae</taxon>
        <taxon>PACMAD clade</taxon>
        <taxon>Arundinoideae</taxon>
        <taxon>Arundineae</taxon>
        <taxon>Arundo</taxon>
    </lineage>
</organism>
<name>A0A0A9CYP3_ARUDO</name>
<reference evidence="1" key="1">
    <citation type="submission" date="2014-09" db="EMBL/GenBank/DDBJ databases">
        <authorList>
            <person name="Magalhaes I.L.F."/>
            <person name="Oliveira U."/>
            <person name="Santos F.R."/>
            <person name="Vidigal T.H.D.A."/>
            <person name="Brescovit A.D."/>
            <person name="Santos A.J."/>
        </authorList>
    </citation>
    <scope>NUCLEOTIDE SEQUENCE</scope>
    <source>
        <tissue evidence="1">Shoot tissue taken approximately 20 cm above the soil surface</tissue>
    </source>
</reference>
<evidence type="ECO:0000313" key="1">
    <source>
        <dbReference type="EMBL" id="JAD79538.1"/>
    </source>
</evidence>
<dbReference type="EMBL" id="GBRH01218357">
    <property type="protein sequence ID" value="JAD79538.1"/>
    <property type="molecule type" value="Transcribed_RNA"/>
</dbReference>
<protein>
    <submittedName>
        <fullName evidence="1">Uncharacterized protein</fullName>
    </submittedName>
</protein>
<sequence>MTMQIPLLLSRSYSLTWLSSSTKKHSVVICSSSKTKF</sequence>
<proteinExistence type="predicted"/>
<reference evidence="1" key="2">
    <citation type="journal article" date="2015" name="Data Brief">
        <title>Shoot transcriptome of the giant reed, Arundo donax.</title>
        <authorList>
            <person name="Barrero R.A."/>
            <person name="Guerrero F.D."/>
            <person name="Moolhuijzen P."/>
            <person name="Goolsby J.A."/>
            <person name="Tidwell J."/>
            <person name="Bellgard S.E."/>
            <person name="Bellgard M.I."/>
        </authorList>
    </citation>
    <scope>NUCLEOTIDE SEQUENCE</scope>
    <source>
        <tissue evidence="1">Shoot tissue taken approximately 20 cm above the soil surface</tissue>
    </source>
</reference>
<accession>A0A0A9CYP3</accession>
<dbReference type="AlphaFoldDB" id="A0A0A9CYP3"/>